<dbReference type="AlphaFoldDB" id="U5T133"/>
<name>U5T133_9GAMM</name>
<feature type="compositionally biased region" description="Basic residues" evidence="1">
    <location>
        <begin position="41"/>
        <end position="51"/>
    </location>
</feature>
<sequence length="73" mass="7792">MSPIARPPGSGPTPDGRARQRSPAQPASASRARPARPAARQGRRRRRKAHSRMAPGCGQGQSLERAPDPRCSV</sequence>
<organism evidence="2 3">
    <name type="scientific">Spiribacter curvatus</name>
    <dbReference type="NCBI Taxonomy" id="1335757"/>
    <lineage>
        <taxon>Bacteria</taxon>
        <taxon>Pseudomonadati</taxon>
        <taxon>Pseudomonadota</taxon>
        <taxon>Gammaproteobacteria</taxon>
        <taxon>Chromatiales</taxon>
        <taxon>Ectothiorhodospiraceae</taxon>
        <taxon>Spiribacter</taxon>
    </lineage>
</organism>
<evidence type="ECO:0000313" key="3">
    <source>
        <dbReference type="Proteomes" id="UP000017640"/>
    </source>
</evidence>
<feature type="compositionally biased region" description="Pro residues" evidence="1">
    <location>
        <begin position="1"/>
        <end position="11"/>
    </location>
</feature>
<protein>
    <submittedName>
        <fullName evidence="2">Uncharacterized protein</fullName>
    </submittedName>
</protein>
<reference evidence="2 3" key="1">
    <citation type="journal article" date="2013" name="BMC Genomics">
        <title>Genomes of "Spiribacter", a streamlined, successful halophilic bacterium.</title>
        <authorList>
            <person name="Lopez-Perez M."/>
            <person name="Ghai R."/>
            <person name="Leon M.J."/>
            <person name="Rodriguez-Olmos A."/>
            <person name="Copa-Patino J.L."/>
            <person name="Soliveri J."/>
            <person name="Sanchez-Porro C."/>
            <person name="Ventosa A."/>
            <person name="Rodriguez-Valera F."/>
        </authorList>
    </citation>
    <scope>NUCLEOTIDE SEQUENCE [LARGE SCALE GENOMIC DNA]</scope>
    <source>
        <strain evidence="2 3">UAH-SP71</strain>
    </source>
</reference>
<feature type="compositionally biased region" description="Low complexity" evidence="1">
    <location>
        <begin position="21"/>
        <end position="40"/>
    </location>
</feature>
<accession>U5T133</accession>
<evidence type="ECO:0000313" key="2">
    <source>
        <dbReference type="EMBL" id="AGY90991.1"/>
    </source>
</evidence>
<keyword evidence="3" id="KW-1185">Reference proteome</keyword>
<evidence type="ECO:0000256" key="1">
    <source>
        <dbReference type="SAM" id="MobiDB-lite"/>
    </source>
</evidence>
<feature type="region of interest" description="Disordered" evidence="1">
    <location>
        <begin position="1"/>
        <end position="73"/>
    </location>
</feature>
<dbReference type="HOGENOM" id="CLU_2702969_0_0_6"/>
<dbReference type="Proteomes" id="UP000017640">
    <property type="component" value="Chromosome"/>
</dbReference>
<gene>
    <name evidence="2" type="ORF">SPICUR_04095</name>
</gene>
<dbReference type="EMBL" id="CP005990">
    <property type="protein sequence ID" value="AGY90991.1"/>
    <property type="molecule type" value="Genomic_DNA"/>
</dbReference>
<proteinExistence type="predicted"/>
<dbReference type="KEGG" id="spiu:SPICUR_04095"/>